<accession>A0AAJ0DBS8</accession>
<dbReference type="AlphaFoldDB" id="A0AAJ0DBS8"/>
<sequence length="217" mass="22757">MTRFDCISSCLAVASESPPSAIAMEETATIAYPTIYQVLALVIAAAISSFITSLCILQSKNIVVAARKLSDKCAFKSPIAICAFAYESTKTYLSHAFASTAATFSAALDSVAAPLRAASHSVTAKFSDTFNSVATFIEPSVGSLHGFLEAHSTKGKETCAGKESDEETCVGEESDKETSAGEESDEETCAGEQSDEDTSVDQAMKEPVKEESDGSIS</sequence>
<feature type="region of interest" description="Disordered" evidence="1">
    <location>
        <begin position="155"/>
        <end position="217"/>
    </location>
</feature>
<organism evidence="3 4">
    <name type="scientific">Extremus antarcticus</name>
    <dbReference type="NCBI Taxonomy" id="702011"/>
    <lineage>
        <taxon>Eukaryota</taxon>
        <taxon>Fungi</taxon>
        <taxon>Dikarya</taxon>
        <taxon>Ascomycota</taxon>
        <taxon>Pezizomycotina</taxon>
        <taxon>Dothideomycetes</taxon>
        <taxon>Dothideomycetidae</taxon>
        <taxon>Mycosphaerellales</taxon>
        <taxon>Extremaceae</taxon>
        <taxon>Extremus</taxon>
    </lineage>
</organism>
<evidence type="ECO:0000313" key="3">
    <source>
        <dbReference type="EMBL" id="KAK3047142.1"/>
    </source>
</evidence>
<evidence type="ECO:0000313" key="4">
    <source>
        <dbReference type="Proteomes" id="UP001271007"/>
    </source>
</evidence>
<gene>
    <name evidence="3" type="ORF">LTR09_011409</name>
</gene>
<evidence type="ECO:0000256" key="2">
    <source>
        <dbReference type="SAM" id="Phobius"/>
    </source>
</evidence>
<proteinExistence type="predicted"/>
<protein>
    <submittedName>
        <fullName evidence="3">Uncharacterized protein</fullName>
    </submittedName>
</protein>
<evidence type="ECO:0000256" key="1">
    <source>
        <dbReference type="SAM" id="MobiDB-lite"/>
    </source>
</evidence>
<comment type="caution">
    <text evidence="3">The sequence shown here is derived from an EMBL/GenBank/DDBJ whole genome shotgun (WGS) entry which is preliminary data.</text>
</comment>
<name>A0AAJ0DBS8_9PEZI</name>
<dbReference type="Proteomes" id="UP001271007">
    <property type="component" value="Unassembled WGS sequence"/>
</dbReference>
<feature type="compositionally biased region" description="Acidic residues" evidence="1">
    <location>
        <begin position="164"/>
        <end position="199"/>
    </location>
</feature>
<keyword evidence="2" id="KW-1133">Transmembrane helix</keyword>
<keyword evidence="4" id="KW-1185">Reference proteome</keyword>
<feature type="compositionally biased region" description="Basic and acidic residues" evidence="1">
    <location>
        <begin position="203"/>
        <end position="217"/>
    </location>
</feature>
<feature type="transmembrane region" description="Helical" evidence="2">
    <location>
        <begin position="33"/>
        <end position="57"/>
    </location>
</feature>
<dbReference type="EMBL" id="JAWDJX010000067">
    <property type="protein sequence ID" value="KAK3047142.1"/>
    <property type="molecule type" value="Genomic_DNA"/>
</dbReference>
<reference evidence="3" key="1">
    <citation type="submission" date="2023-04" db="EMBL/GenBank/DDBJ databases">
        <title>Black Yeasts Isolated from many extreme environments.</title>
        <authorList>
            <person name="Coleine C."/>
            <person name="Stajich J.E."/>
            <person name="Selbmann L."/>
        </authorList>
    </citation>
    <scope>NUCLEOTIDE SEQUENCE</scope>
    <source>
        <strain evidence="3">CCFEE 5312</strain>
    </source>
</reference>
<keyword evidence="2" id="KW-0812">Transmembrane</keyword>
<keyword evidence="2" id="KW-0472">Membrane</keyword>